<name>A0A843WKD2_COLES</name>
<dbReference type="PANTHER" id="PTHR48441:SF1">
    <property type="entry name" value="NT-3"/>
    <property type="match status" value="1"/>
</dbReference>
<evidence type="ECO:0000256" key="6">
    <source>
        <dbReference type="ARBA" id="ARBA00023054"/>
    </source>
</evidence>
<evidence type="ECO:0000256" key="8">
    <source>
        <dbReference type="ARBA" id="ARBA00023328"/>
    </source>
</evidence>
<dbReference type="EMBL" id="NMUH01002996">
    <property type="protein sequence ID" value="MQM03230.1"/>
    <property type="molecule type" value="Genomic_DNA"/>
</dbReference>
<dbReference type="Gene3D" id="1.10.418.60">
    <property type="entry name" value="Ncd80 complex, Nuf2 subunit"/>
    <property type="match status" value="1"/>
</dbReference>
<evidence type="ECO:0000313" key="11">
    <source>
        <dbReference type="Proteomes" id="UP000652761"/>
    </source>
</evidence>
<dbReference type="OrthoDB" id="8194677at2759"/>
<dbReference type="AlphaFoldDB" id="A0A843WKD2"/>
<sequence>LSVSQRLAGRRSNKKFPLLLGGARDGEDPMSNYSSPDFTPQQIAAYLAEYGIATVSAEEIVRPTGDFVCCIYAGLLSFLDPLGNDDDEHIDFDALDVVENPDYHSESIHISNFYRKIRIILASIKVELELRDLLRPDPVRTVAILSTILNFLMYRDEKLANLQPFVDQCNDDRQSELEAKIAELKREFVEHEIACEKEKPVVQELEAEVRVLKQTILDHNVFDWSGLSLSCKEAQSCSNLFSTFLHIFSSNCIFWTIYYLKSETVVNDMF</sequence>
<proteinExistence type="inferred from homology"/>
<comment type="caution">
    <text evidence="10">The sequence shown here is derived from an EMBL/GenBank/DDBJ whole genome shotgun (WGS) entry which is preliminary data.</text>
</comment>
<keyword evidence="11" id="KW-1185">Reference proteome</keyword>
<evidence type="ECO:0000259" key="9">
    <source>
        <dbReference type="Pfam" id="PF03800"/>
    </source>
</evidence>
<keyword evidence="8" id="KW-0137">Centromere</keyword>
<protein>
    <recommendedName>
        <fullName evidence="9">Kinetochore protein Nuf2 N-terminal domain-containing protein</fullName>
    </recommendedName>
</protein>
<keyword evidence="6" id="KW-0175">Coiled coil</keyword>
<evidence type="ECO:0000256" key="7">
    <source>
        <dbReference type="ARBA" id="ARBA00023306"/>
    </source>
</evidence>
<dbReference type="GO" id="GO:0051301">
    <property type="term" value="P:cell division"/>
    <property type="evidence" value="ECO:0007669"/>
    <property type="project" value="UniProtKB-KW"/>
</dbReference>
<dbReference type="Pfam" id="PF03800">
    <property type="entry name" value="Nuf2"/>
    <property type="match status" value="1"/>
</dbReference>
<comment type="subcellular location">
    <subcellularLocation>
        <location evidence="1">Chromosome</location>
        <location evidence="1">Centromere</location>
    </subcellularLocation>
</comment>
<accession>A0A843WKD2</accession>
<evidence type="ECO:0000256" key="5">
    <source>
        <dbReference type="ARBA" id="ARBA00022776"/>
    </source>
</evidence>
<gene>
    <name evidence="10" type="ORF">Taro_036007</name>
</gene>
<evidence type="ECO:0000256" key="2">
    <source>
        <dbReference type="ARBA" id="ARBA00005498"/>
    </source>
</evidence>
<feature type="domain" description="Kinetochore protein Nuf2 N-terminal" evidence="9">
    <location>
        <begin position="32"/>
        <end position="169"/>
    </location>
</feature>
<keyword evidence="4" id="KW-0132">Cell division</keyword>
<keyword evidence="7" id="KW-0131">Cell cycle</keyword>
<evidence type="ECO:0000256" key="3">
    <source>
        <dbReference type="ARBA" id="ARBA00022454"/>
    </source>
</evidence>
<dbReference type="InterPro" id="IPR005549">
    <property type="entry name" value="Kinetochore_Nuf2_N"/>
</dbReference>
<reference evidence="10" key="1">
    <citation type="submission" date="2017-07" db="EMBL/GenBank/DDBJ databases">
        <title>Taro Niue Genome Assembly and Annotation.</title>
        <authorList>
            <person name="Atibalentja N."/>
            <person name="Keating K."/>
            <person name="Fields C.J."/>
        </authorList>
    </citation>
    <scope>NUCLEOTIDE SEQUENCE</scope>
    <source>
        <strain evidence="10">Niue_2</strain>
        <tissue evidence="10">Leaf</tissue>
    </source>
</reference>
<dbReference type="Proteomes" id="UP000652761">
    <property type="component" value="Unassembled WGS sequence"/>
</dbReference>
<dbReference type="GO" id="GO:0031262">
    <property type="term" value="C:Ndc80 complex"/>
    <property type="evidence" value="ECO:0007669"/>
    <property type="project" value="InterPro"/>
</dbReference>
<evidence type="ECO:0000256" key="4">
    <source>
        <dbReference type="ARBA" id="ARBA00022618"/>
    </source>
</evidence>
<evidence type="ECO:0000256" key="1">
    <source>
        <dbReference type="ARBA" id="ARBA00004584"/>
    </source>
</evidence>
<evidence type="ECO:0000313" key="10">
    <source>
        <dbReference type="EMBL" id="MQM03230.1"/>
    </source>
</evidence>
<comment type="similarity">
    <text evidence="2">Belongs to the NUF2 family.</text>
</comment>
<keyword evidence="5" id="KW-0498">Mitosis</keyword>
<dbReference type="InterPro" id="IPR038275">
    <property type="entry name" value="Nuf2_N_sf"/>
</dbReference>
<dbReference type="PANTHER" id="PTHR48441">
    <property type="match status" value="1"/>
</dbReference>
<organism evidence="10 11">
    <name type="scientific">Colocasia esculenta</name>
    <name type="common">Wild taro</name>
    <name type="synonym">Arum esculentum</name>
    <dbReference type="NCBI Taxonomy" id="4460"/>
    <lineage>
        <taxon>Eukaryota</taxon>
        <taxon>Viridiplantae</taxon>
        <taxon>Streptophyta</taxon>
        <taxon>Embryophyta</taxon>
        <taxon>Tracheophyta</taxon>
        <taxon>Spermatophyta</taxon>
        <taxon>Magnoliopsida</taxon>
        <taxon>Liliopsida</taxon>
        <taxon>Araceae</taxon>
        <taxon>Aroideae</taxon>
        <taxon>Colocasieae</taxon>
        <taxon>Colocasia</taxon>
    </lineage>
</organism>
<keyword evidence="3" id="KW-0158">Chromosome</keyword>
<feature type="non-terminal residue" evidence="10">
    <location>
        <position position="270"/>
    </location>
</feature>